<reference evidence="3 4" key="1">
    <citation type="submission" date="2018-06" db="EMBL/GenBank/DDBJ databases">
        <title>Genome sequencing of Oceanotoga sp. sy52.</title>
        <authorList>
            <person name="Mori K."/>
        </authorList>
    </citation>
    <scope>NUCLEOTIDE SEQUENCE [LARGE SCALE GENOMIC DNA]</scope>
    <source>
        <strain evidence="4">sy52</strain>
    </source>
</reference>
<keyword evidence="2" id="KW-0472">Membrane</keyword>
<dbReference type="KEGG" id="ocy:OSSY52_19100"/>
<dbReference type="InParanoid" id="A0A7G1GC53"/>
<dbReference type="AlphaFoldDB" id="A0A7G1GC53"/>
<keyword evidence="2" id="KW-0812">Transmembrane</keyword>
<feature type="transmembrane region" description="Helical" evidence="2">
    <location>
        <begin position="157"/>
        <end position="182"/>
    </location>
</feature>
<sequence length="388" mass="43882">MPLPFILAALGITGFSVGVASLDEMEEAKKKKEQASNSYEDKKKHFHKVENKIDRKANRLTNLKRGVYKNSISRFLRLYSYFQNINENKPNLNNKIPTFREINELDYQRKTFINETDAIIKAINGGALVSLGTYGIMNIMGTETLSILSGAAIGESIAGTIGSVLLGSVLLGPALAIGGIILSSESSKAMTEAIEYENNVKKANEKINNSIEFLYAIGRRIKEFNYVINKLNESLIKSMNEVENIHQKLSNKYKYKNIPIRYKEYDLTEVEKIKIYNMFIIAKALKEVLETPIINKSGNISKKSKKVVSNMKSALNTTINNYKRINNTTIKKTNNNNNNYNKSFEKKPTIVKSMSIKDKNKNNLIIKKNNKNTLQTNSNTHIISYTKL</sequence>
<dbReference type="Proteomes" id="UP000516361">
    <property type="component" value="Chromosome"/>
</dbReference>
<evidence type="ECO:0000313" key="4">
    <source>
        <dbReference type="Proteomes" id="UP000516361"/>
    </source>
</evidence>
<gene>
    <name evidence="3" type="ORF">OSSY52_19100</name>
</gene>
<evidence type="ECO:0000256" key="1">
    <source>
        <dbReference type="SAM" id="Coils"/>
    </source>
</evidence>
<organism evidence="3 4">
    <name type="scientific">Tepiditoga spiralis</name>
    <dbReference type="NCBI Taxonomy" id="2108365"/>
    <lineage>
        <taxon>Bacteria</taxon>
        <taxon>Thermotogati</taxon>
        <taxon>Thermotogota</taxon>
        <taxon>Thermotogae</taxon>
        <taxon>Petrotogales</taxon>
        <taxon>Petrotogaceae</taxon>
        <taxon>Tepiditoga</taxon>
    </lineage>
</organism>
<evidence type="ECO:0000256" key="2">
    <source>
        <dbReference type="SAM" id="Phobius"/>
    </source>
</evidence>
<feature type="transmembrane region" description="Helical" evidence="2">
    <location>
        <begin position="6"/>
        <end position="22"/>
    </location>
</feature>
<keyword evidence="2" id="KW-1133">Transmembrane helix</keyword>
<name>A0A7G1GC53_9BACT</name>
<proteinExistence type="predicted"/>
<keyword evidence="4" id="KW-1185">Reference proteome</keyword>
<accession>A0A7G1GC53</accession>
<evidence type="ECO:0000313" key="3">
    <source>
        <dbReference type="EMBL" id="BBE31769.1"/>
    </source>
</evidence>
<dbReference type="EMBL" id="AP018712">
    <property type="protein sequence ID" value="BBE31769.1"/>
    <property type="molecule type" value="Genomic_DNA"/>
</dbReference>
<keyword evidence="1" id="KW-0175">Coiled coil</keyword>
<protein>
    <submittedName>
        <fullName evidence="3">Uncharacterized protein</fullName>
    </submittedName>
</protein>
<dbReference type="RefSeq" id="WP_190614532.1">
    <property type="nucleotide sequence ID" value="NZ_AP018712.1"/>
</dbReference>
<feature type="transmembrane region" description="Helical" evidence="2">
    <location>
        <begin position="118"/>
        <end position="137"/>
    </location>
</feature>
<feature type="coiled-coil region" evidence="1">
    <location>
        <begin position="186"/>
        <end position="252"/>
    </location>
</feature>